<dbReference type="NCBIfam" id="TIGR01072">
    <property type="entry name" value="murA"/>
    <property type="match status" value="1"/>
</dbReference>
<gene>
    <name evidence="12 14" type="primary">murA</name>
    <name evidence="14" type="ORF">GJ688_01040</name>
</gene>
<feature type="domain" description="Enolpyruvate transferase" evidence="13">
    <location>
        <begin position="10"/>
        <end position="408"/>
    </location>
</feature>
<feature type="binding site" evidence="12">
    <location>
        <begin position="124"/>
        <end position="128"/>
    </location>
    <ligand>
        <name>UDP-N-acetyl-alpha-D-glucosamine</name>
        <dbReference type="ChEBI" id="CHEBI:57705"/>
    </ligand>
</feature>
<comment type="subcellular location">
    <subcellularLocation>
        <location evidence="1 12">Cytoplasm</location>
    </subcellularLocation>
</comment>
<protein>
    <recommendedName>
        <fullName evidence="12">UDP-N-acetylglucosamine 1-carboxyvinyltransferase</fullName>
        <ecNumber evidence="12">2.5.1.7</ecNumber>
    </recommendedName>
    <alternativeName>
        <fullName evidence="12">Enoylpyruvate transferase</fullName>
    </alternativeName>
    <alternativeName>
        <fullName evidence="12">UDP-N-acetylglucosamine enolpyruvyl transferase</fullName>
        <shortName evidence="12">EPT</shortName>
    </alternativeName>
</protein>
<keyword evidence="6 12" id="KW-0133">Cell shape</keyword>
<keyword evidence="9 12" id="KW-0961">Cell wall biogenesis/degradation</keyword>
<comment type="caution">
    <text evidence="12">Lacks conserved residue(s) required for the propagation of feature annotation.</text>
</comment>
<keyword evidence="8 12" id="KW-0131">Cell cycle</keyword>
<dbReference type="GO" id="GO:0051301">
    <property type="term" value="P:cell division"/>
    <property type="evidence" value="ECO:0007669"/>
    <property type="project" value="UniProtKB-KW"/>
</dbReference>
<evidence type="ECO:0000256" key="8">
    <source>
        <dbReference type="ARBA" id="ARBA00023306"/>
    </source>
</evidence>
<keyword evidence="5 12" id="KW-0808">Transferase</keyword>
<accession>A0A6I3SBR5</accession>
<comment type="function">
    <text evidence="12">Cell wall formation. Adds enolpyruvyl to UDP-N-acetylglucosamine.</text>
</comment>
<dbReference type="CDD" id="cd01555">
    <property type="entry name" value="UdpNAET"/>
    <property type="match status" value="1"/>
</dbReference>
<evidence type="ECO:0000313" key="14">
    <source>
        <dbReference type="EMBL" id="MTV47563.1"/>
    </source>
</evidence>
<organism evidence="14 15">
    <name type="scientific">Heliobacterium mobile</name>
    <name type="common">Heliobacillus mobilis</name>
    <dbReference type="NCBI Taxonomy" id="28064"/>
    <lineage>
        <taxon>Bacteria</taxon>
        <taxon>Bacillati</taxon>
        <taxon>Bacillota</taxon>
        <taxon>Clostridia</taxon>
        <taxon>Eubacteriales</taxon>
        <taxon>Heliobacteriaceae</taxon>
        <taxon>Heliobacterium</taxon>
    </lineage>
</organism>
<evidence type="ECO:0000256" key="4">
    <source>
        <dbReference type="ARBA" id="ARBA00022618"/>
    </source>
</evidence>
<dbReference type="Gene3D" id="3.65.10.10">
    <property type="entry name" value="Enolpyruvate transferase domain"/>
    <property type="match status" value="2"/>
</dbReference>
<feature type="active site" description="Proton donor" evidence="12">
    <location>
        <position position="119"/>
    </location>
</feature>
<evidence type="ECO:0000256" key="7">
    <source>
        <dbReference type="ARBA" id="ARBA00022984"/>
    </source>
</evidence>
<evidence type="ECO:0000256" key="3">
    <source>
        <dbReference type="ARBA" id="ARBA00022490"/>
    </source>
</evidence>
<dbReference type="SUPFAM" id="SSF55205">
    <property type="entry name" value="EPT/RTPC-like"/>
    <property type="match status" value="1"/>
</dbReference>
<keyword evidence="4 12" id="KW-0132">Cell division</keyword>
<dbReference type="GO" id="GO:0071555">
    <property type="term" value="P:cell wall organization"/>
    <property type="evidence" value="ECO:0007669"/>
    <property type="project" value="UniProtKB-KW"/>
</dbReference>
<dbReference type="GO" id="GO:0008360">
    <property type="term" value="P:regulation of cell shape"/>
    <property type="evidence" value="ECO:0007669"/>
    <property type="project" value="UniProtKB-KW"/>
</dbReference>
<evidence type="ECO:0000256" key="1">
    <source>
        <dbReference type="ARBA" id="ARBA00004496"/>
    </source>
</evidence>
<evidence type="ECO:0000256" key="6">
    <source>
        <dbReference type="ARBA" id="ARBA00022960"/>
    </source>
</evidence>
<evidence type="ECO:0000256" key="9">
    <source>
        <dbReference type="ARBA" id="ARBA00023316"/>
    </source>
</evidence>
<dbReference type="EC" id="2.5.1.7" evidence="12"/>
<dbReference type="EMBL" id="WNKU01000001">
    <property type="protein sequence ID" value="MTV47563.1"/>
    <property type="molecule type" value="Genomic_DNA"/>
</dbReference>
<dbReference type="NCBIfam" id="NF006873">
    <property type="entry name" value="PRK09369.1"/>
    <property type="match status" value="1"/>
</dbReference>
<dbReference type="InterPro" id="IPR001986">
    <property type="entry name" value="Enolpyruvate_Tfrase_dom"/>
</dbReference>
<dbReference type="HAMAP" id="MF_00111">
    <property type="entry name" value="MurA"/>
    <property type="match status" value="1"/>
</dbReference>
<evidence type="ECO:0000256" key="2">
    <source>
        <dbReference type="ARBA" id="ARBA00004752"/>
    </source>
</evidence>
<evidence type="ECO:0000256" key="11">
    <source>
        <dbReference type="ARBA" id="ARBA00047527"/>
    </source>
</evidence>
<feature type="binding site" evidence="12">
    <location>
        <position position="307"/>
    </location>
    <ligand>
        <name>UDP-N-acetyl-alpha-D-glucosamine</name>
        <dbReference type="ChEBI" id="CHEBI:57705"/>
    </ligand>
</feature>
<dbReference type="Pfam" id="PF00275">
    <property type="entry name" value="EPSP_synthase"/>
    <property type="match status" value="1"/>
</dbReference>
<dbReference type="PANTHER" id="PTHR43783">
    <property type="entry name" value="UDP-N-ACETYLGLUCOSAMINE 1-CARBOXYVINYLTRANSFERASE"/>
    <property type="match status" value="1"/>
</dbReference>
<dbReference type="InterPro" id="IPR050068">
    <property type="entry name" value="MurA_subfamily"/>
</dbReference>
<evidence type="ECO:0000313" key="15">
    <source>
        <dbReference type="Proteomes" id="UP000430670"/>
    </source>
</evidence>
<dbReference type="InterPro" id="IPR005750">
    <property type="entry name" value="UDP_GlcNAc_COvinyl_MurA"/>
</dbReference>
<feature type="binding site" evidence="12">
    <location>
        <position position="95"/>
    </location>
    <ligand>
        <name>UDP-N-acetyl-alpha-D-glucosamine</name>
        <dbReference type="ChEBI" id="CHEBI:57705"/>
    </ligand>
</feature>
<evidence type="ECO:0000256" key="10">
    <source>
        <dbReference type="ARBA" id="ARBA00038367"/>
    </source>
</evidence>
<comment type="catalytic activity">
    <reaction evidence="11 12">
        <text>phosphoenolpyruvate + UDP-N-acetyl-alpha-D-glucosamine = UDP-N-acetyl-3-O-(1-carboxyvinyl)-alpha-D-glucosamine + phosphate</text>
        <dbReference type="Rhea" id="RHEA:18681"/>
        <dbReference type="ChEBI" id="CHEBI:43474"/>
        <dbReference type="ChEBI" id="CHEBI:57705"/>
        <dbReference type="ChEBI" id="CHEBI:58702"/>
        <dbReference type="ChEBI" id="CHEBI:68483"/>
        <dbReference type="EC" id="2.5.1.7"/>
    </reaction>
</comment>
<reference evidence="14 15" key="1">
    <citation type="submission" date="2019-11" db="EMBL/GenBank/DDBJ databases">
        <title>Whole-genome sequence of a the green, strictly anaerobic photosynthetic bacterium Heliobacillus mobilis DSM 6151.</title>
        <authorList>
            <person name="Kyndt J.A."/>
            <person name="Meyer T.E."/>
        </authorList>
    </citation>
    <scope>NUCLEOTIDE SEQUENCE [LARGE SCALE GENOMIC DNA]</scope>
    <source>
        <strain evidence="14 15">DSM 6151</strain>
    </source>
</reference>
<name>A0A6I3SBR5_HELMO</name>
<evidence type="ECO:0000259" key="13">
    <source>
        <dbReference type="Pfam" id="PF00275"/>
    </source>
</evidence>
<keyword evidence="7 12" id="KW-0573">Peptidoglycan synthesis</keyword>
<feature type="binding site" evidence="12">
    <location>
        <begin position="25"/>
        <end position="26"/>
    </location>
    <ligand>
        <name>phosphoenolpyruvate</name>
        <dbReference type="ChEBI" id="CHEBI:58702"/>
    </ligand>
</feature>
<dbReference type="Proteomes" id="UP000430670">
    <property type="component" value="Unassembled WGS sequence"/>
</dbReference>
<keyword evidence="12" id="KW-0670">Pyruvate</keyword>
<dbReference type="GO" id="GO:0008760">
    <property type="term" value="F:UDP-N-acetylglucosamine 1-carboxyvinyltransferase activity"/>
    <property type="evidence" value="ECO:0007669"/>
    <property type="project" value="UniProtKB-UniRule"/>
</dbReference>
<feature type="binding site" evidence="12">
    <location>
        <position position="329"/>
    </location>
    <ligand>
        <name>UDP-N-acetyl-alpha-D-glucosamine</name>
        <dbReference type="ChEBI" id="CHEBI:57705"/>
    </ligand>
</feature>
<proteinExistence type="inferred from homology"/>
<feature type="modified residue" description="2-(S-cysteinyl)pyruvic acid O-phosphothioketal" evidence="12">
    <location>
        <position position="119"/>
    </location>
</feature>
<dbReference type="OrthoDB" id="9803760at2"/>
<dbReference type="InterPro" id="IPR013792">
    <property type="entry name" value="RNA3'P_cycl/enolpyr_Trfase_a/b"/>
</dbReference>
<comment type="pathway">
    <text evidence="2 12">Cell wall biogenesis; peptidoglycan biosynthesis.</text>
</comment>
<dbReference type="GO" id="GO:0005737">
    <property type="term" value="C:cytoplasm"/>
    <property type="evidence" value="ECO:0007669"/>
    <property type="project" value="UniProtKB-SubCell"/>
</dbReference>
<dbReference type="PANTHER" id="PTHR43783:SF1">
    <property type="entry name" value="UDP-N-ACETYLGLUCOSAMINE 1-CARBOXYVINYLTRANSFERASE"/>
    <property type="match status" value="1"/>
</dbReference>
<dbReference type="AlphaFoldDB" id="A0A6I3SBR5"/>
<dbReference type="RefSeq" id="WP_155474673.1">
    <property type="nucleotide sequence ID" value="NZ_WNKU01000001.1"/>
</dbReference>
<comment type="similarity">
    <text evidence="10 12">Belongs to the EPSP synthase family. MurA subfamily.</text>
</comment>
<sequence length="420" mass="45462">MIGEPRIRIKGGIPLTGTVRISGAKNAVLPILAASLMSSGCCRIKDVPQLTDVDVMLELLSVLGAKVQWEGERLSIDASKADTVEISADLMRRMRASNLVLGPLLTRFRKVRLFHPGGCSIGSRPMELHLRGLQKMGARYVEKHGYFEVETDHLEGTEIHLDFPSVGATENLIMAACLAKGTTVIRNAAKEPEIVDLQNFLNSMGARVRGAGLDIIRIDGVEKLGGCSHQVIPDRIEAGTFMVAAAITDGDITLTNVIPEHLEPITAKLRETGATVEEEGDTIRVVAAKTSQSVDIKTMPYPGFPTDMQPQMMALMAVSEGTSVISESIFENRFKHVDELRRMGANIRQEGRLSIVKGVPRLSGAVVECTDLRAGAALILAGLSAENGTTVEKIYHIDRGYENLAQKMASLGANIIREES</sequence>
<dbReference type="GO" id="GO:0019277">
    <property type="term" value="P:UDP-N-acetylgalactosamine biosynthetic process"/>
    <property type="evidence" value="ECO:0007669"/>
    <property type="project" value="InterPro"/>
</dbReference>
<keyword evidence="15" id="KW-1185">Reference proteome</keyword>
<evidence type="ECO:0000256" key="12">
    <source>
        <dbReference type="HAMAP-Rule" id="MF_00111"/>
    </source>
</evidence>
<evidence type="ECO:0000256" key="5">
    <source>
        <dbReference type="ARBA" id="ARBA00022679"/>
    </source>
</evidence>
<dbReference type="GO" id="GO:0009252">
    <property type="term" value="P:peptidoglycan biosynthetic process"/>
    <property type="evidence" value="ECO:0007669"/>
    <property type="project" value="UniProtKB-UniRule"/>
</dbReference>
<comment type="caution">
    <text evidence="14">The sequence shown here is derived from an EMBL/GenBank/DDBJ whole genome shotgun (WGS) entry which is preliminary data.</text>
</comment>
<dbReference type="FunFam" id="3.65.10.10:FF:000001">
    <property type="entry name" value="UDP-N-acetylglucosamine 1-carboxyvinyltransferase"/>
    <property type="match status" value="1"/>
</dbReference>
<dbReference type="InterPro" id="IPR036968">
    <property type="entry name" value="Enolpyruvate_Tfrase_sf"/>
</dbReference>
<dbReference type="UniPathway" id="UPA00219"/>
<keyword evidence="3 12" id="KW-0963">Cytoplasm</keyword>